<sequence length="211" mass="24201">MSMKRKGDEIPKPYSAYTIFWRLERMFILQEAGCIGDEIKACYDPNHHDPLEHPRPEKYTNLILPPYWYSSAHRKEDEKKRKHRKQDGSIDKNDLTAMISKSWREVDADVRNYVSKLAMAEKKKYAALRKSTTQTEPNTSIAPPVIGPRSRVSSGRHSEARHISMDSTVSFNIPSHVGNSAGEEVDLSLSDVDLSLFDSNSLEHDDFQFNF</sequence>
<keyword evidence="3" id="KW-1185">Reference proteome</keyword>
<evidence type="ECO:0000313" key="3">
    <source>
        <dbReference type="Proteomes" id="UP001530400"/>
    </source>
</evidence>
<protein>
    <recommendedName>
        <fullName evidence="4">HMG box domain-containing protein</fullName>
    </recommendedName>
</protein>
<evidence type="ECO:0008006" key="4">
    <source>
        <dbReference type="Google" id="ProtNLM"/>
    </source>
</evidence>
<dbReference type="CDD" id="cd00084">
    <property type="entry name" value="HMG-box_SF"/>
    <property type="match status" value="1"/>
</dbReference>
<feature type="compositionally biased region" description="Polar residues" evidence="1">
    <location>
        <begin position="130"/>
        <end position="141"/>
    </location>
</feature>
<dbReference type="Proteomes" id="UP001530400">
    <property type="component" value="Unassembled WGS sequence"/>
</dbReference>
<evidence type="ECO:0000256" key="1">
    <source>
        <dbReference type="SAM" id="MobiDB-lite"/>
    </source>
</evidence>
<gene>
    <name evidence="2" type="ORF">ACHAWO_010256</name>
</gene>
<dbReference type="InterPro" id="IPR036910">
    <property type="entry name" value="HMG_box_dom_sf"/>
</dbReference>
<evidence type="ECO:0000313" key="2">
    <source>
        <dbReference type="EMBL" id="KAL3780597.1"/>
    </source>
</evidence>
<comment type="caution">
    <text evidence="2">The sequence shown here is derived from an EMBL/GenBank/DDBJ whole genome shotgun (WGS) entry which is preliminary data.</text>
</comment>
<feature type="region of interest" description="Disordered" evidence="1">
    <location>
        <begin position="129"/>
        <end position="153"/>
    </location>
</feature>
<name>A0ABD3NXW8_9STRA</name>
<dbReference type="AlphaFoldDB" id="A0ABD3NXW8"/>
<proteinExistence type="predicted"/>
<dbReference type="EMBL" id="JALLPJ020000884">
    <property type="protein sequence ID" value="KAL3780597.1"/>
    <property type="molecule type" value="Genomic_DNA"/>
</dbReference>
<organism evidence="2 3">
    <name type="scientific">Cyclotella atomus</name>
    <dbReference type="NCBI Taxonomy" id="382360"/>
    <lineage>
        <taxon>Eukaryota</taxon>
        <taxon>Sar</taxon>
        <taxon>Stramenopiles</taxon>
        <taxon>Ochrophyta</taxon>
        <taxon>Bacillariophyta</taxon>
        <taxon>Coscinodiscophyceae</taxon>
        <taxon>Thalassiosirophycidae</taxon>
        <taxon>Stephanodiscales</taxon>
        <taxon>Stephanodiscaceae</taxon>
        <taxon>Cyclotella</taxon>
    </lineage>
</organism>
<accession>A0ABD3NXW8</accession>
<dbReference type="Gene3D" id="1.10.30.10">
    <property type="entry name" value="High mobility group box domain"/>
    <property type="match status" value="1"/>
</dbReference>
<reference evidence="2 3" key="1">
    <citation type="submission" date="2024-10" db="EMBL/GenBank/DDBJ databases">
        <title>Updated reference genomes for cyclostephanoid diatoms.</title>
        <authorList>
            <person name="Roberts W.R."/>
            <person name="Alverson A.J."/>
        </authorList>
    </citation>
    <scope>NUCLEOTIDE SEQUENCE [LARGE SCALE GENOMIC DNA]</scope>
    <source>
        <strain evidence="2 3">AJA010-31</strain>
    </source>
</reference>